<evidence type="ECO:0000313" key="14">
    <source>
        <dbReference type="Proteomes" id="UP000256964"/>
    </source>
</evidence>
<comment type="subcellular location">
    <subcellularLocation>
        <location evidence="9">Peroxisome membrane</location>
    </subcellularLocation>
</comment>
<dbReference type="GO" id="GO:0005102">
    <property type="term" value="F:signaling receptor binding"/>
    <property type="evidence" value="ECO:0007669"/>
    <property type="project" value="TreeGrafter"/>
</dbReference>
<dbReference type="OrthoDB" id="1926336at2759"/>
<feature type="compositionally biased region" description="Low complexity" evidence="11">
    <location>
        <begin position="390"/>
        <end position="410"/>
    </location>
</feature>
<feature type="region of interest" description="Disordered" evidence="11">
    <location>
        <begin position="764"/>
        <end position="783"/>
    </location>
</feature>
<accession>A0A371DHR6</accession>
<evidence type="ECO:0000256" key="10">
    <source>
        <dbReference type="SAM" id="Coils"/>
    </source>
</evidence>
<dbReference type="GO" id="GO:1990429">
    <property type="term" value="C:peroxisomal importomer complex"/>
    <property type="evidence" value="ECO:0007669"/>
    <property type="project" value="TreeGrafter"/>
</dbReference>
<dbReference type="PROSITE" id="PS50913">
    <property type="entry name" value="GRIP"/>
    <property type="match status" value="1"/>
</dbReference>
<proteinExistence type="inferred from homology"/>
<keyword evidence="14" id="KW-1185">Reference proteome</keyword>
<dbReference type="PANTHER" id="PTHR23058:SF0">
    <property type="entry name" value="PEROXISOMAL MEMBRANE PROTEIN PEX14"/>
    <property type="match status" value="1"/>
</dbReference>
<evidence type="ECO:0000256" key="4">
    <source>
        <dbReference type="ARBA" id="ARBA00023010"/>
    </source>
</evidence>
<comment type="similarity">
    <text evidence="1">Belongs to the peroxin-14 family.</text>
</comment>
<keyword evidence="6" id="KW-0576">Peroxisome</keyword>
<feature type="domain" description="GRIP" evidence="12">
    <location>
        <begin position="1210"/>
        <end position="1258"/>
    </location>
</feature>
<protein>
    <recommendedName>
        <fullName evidence="7">Peroxisomal membrane protein PEX14</fullName>
    </recommendedName>
    <alternativeName>
        <fullName evidence="8">Peroxin-14</fullName>
    </alternativeName>
</protein>
<name>A0A371DHR6_9APHY</name>
<sequence length="1259" mass="137974">MATPDRQELMRNAVAFLTDPKAQASPLAQRVQFLEAKGLTGPEIEEAMRQAAVHQSAPRASVQAYPPGAYGPAYGPMPYSPVQPPPQWDWRDYFITAVVSGTVAYGAAALFRKYVLPHLRPPSATAYEQDKDAMAAQFDAAEALLKEIQAETAAVRTAVEEQNEKVAKVTQEVEDAVKDMREGETRTRDEMREIREEINNVRDMLPKMIEKNKESHNQSLAELQQELKSLKALLLSRGPSMSTGPSTPILPGKPSIPAWQLAGSSPAATVVYSMTALLSPSSPKEIPGRHEDLKPETSQDDPETPARESTDSSIRTSFSSSSQLAEAALSNLRKTLVIQRPASPSQSPGRTASPSPAAAESAPTPAPRPRPAGRTTLEDRLRAKFAVGDASGTSTPSSSARASPSPVPAADQDKDMPVVKGPPNPLSPTSTPLPDSPLASPTTEAPMSLHAATESISDIPKLSESPTPSTNDEEAASAVDATHAEEVTPTSSEGTSPDDAQPVHPPEQLAGDQDPPAATEATEIEPVAADSTSSEPEAALASAFIGQEDASSFQSEPAPVPESLESPEPPLDALQSTDSVSADASDDLLAEPAPPVDKPDEELPAAAVEDATNDSAPESVPVPDGPANTQSEVPRAASPSWKAVDGVDIEALQKRLKLVEQRFTDVSTSFKRLQAEKLAADRVLRELTSVESVTEVDALRDFLQNLSLKTEMAQDEIRRLTGKLTRQDERLEELRDIHRLESKSLTEQIDKLKGQVEEAEKLLKASQSSTSQVEQESAKRKAEIDRLHGELSKATNTAKEEEEKRTKAIALLKTVRQKLVKAEKERDDALKEIGTVKEAEKAEREKERAERAKLQAEIEKVNSERETALQGMRAHFDKEMTAMKEKHEKELAALRGQFELEAITTKTTHVREMENKKARISNLESTVRTLSKEKDELFDQLQMRQAELESSQSTLESLQGQNTELQYQLREATDRIALLQEEFSDARREQDMKVQSPGPSTEEVTRLLAAAESKYEAKLSDLRRRLAEAERERDEGEAHWSKKLAERAREVESLKAVVNSSQKSKDAESESAQALKDEIQALQSEIRSYQKQIADLHAQLGKTAEVENMAKNQLAELSAKTADLQQLVEESKGREAQLRAQNKTLREELRKVQSSVALLEKQRGPGVGYWASRNGNGNESTSEIRSPVSSVSDLTSRETSSRPSSPSTGKSEEEVNFEYLRNVILQFLEHKEMRPHLIRILSTILRFTPQETRRLIAKA</sequence>
<dbReference type="InterPro" id="IPR036388">
    <property type="entry name" value="WH-like_DNA-bd_sf"/>
</dbReference>
<dbReference type="InterPro" id="IPR000237">
    <property type="entry name" value="GRIP_dom"/>
</dbReference>
<dbReference type="InterPro" id="IPR025655">
    <property type="entry name" value="PEX14"/>
</dbReference>
<evidence type="ECO:0000256" key="5">
    <source>
        <dbReference type="ARBA" id="ARBA00023136"/>
    </source>
</evidence>
<feature type="compositionally biased region" description="Low complexity" evidence="11">
    <location>
        <begin position="427"/>
        <end position="443"/>
    </location>
</feature>
<reference evidence="13 14" key="1">
    <citation type="journal article" date="2018" name="Biotechnol. Biofuels">
        <title>Integrative visual omics of the white-rot fungus Polyporus brumalis exposes the biotechnological potential of its oxidative enzymes for delignifying raw plant biomass.</title>
        <authorList>
            <person name="Miyauchi S."/>
            <person name="Rancon A."/>
            <person name="Drula E."/>
            <person name="Hage H."/>
            <person name="Chaduli D."/>
            <person name="Favel A."/>
            <person name="Grisel S."/>
            <person name="Henrissat B."/>
            <person name="Herpoel-Gimbert I."/>
            <person name="Ruiz-Duenas F.J."/>
            <person name="Chevret D."/>
            <person name="Hainaut M."/>
            <person name="Lin J."/>
            <person name="Wang M."/>
            <person name="Pangilinan J."/>
            <person name="Lipzen A."/>
            <person name="Lesage-Meessen L."/>
            <person name="Navarro D."/>
            <person name="Riley R."/>
            <person name="Grigoriev I.V."/>
            <person name="Zhou S."/>
            <person name="Raouche S."/>
            <person name="Rosso M.N."/>
        </authorList>
    </citation>
    <scope>NUCLEOTIDE SEQUENCE [LARGE SCALE GENOMIC DNA]</scope>
    <source>
        <strain evidence="13 14">BRFM 1820</strain>
    </source>
</reference>
<dbReference type="STRING" id="139420.A0A371DHR6"/>
<dbReference type="Pfam" id="PF04695">
    <property type="entry name" value="Pex14_N"/>
    <property type="match status" value="1"/>
</dbReference>
<evidence type="ECO:0000256" key="1">
    <source>
        <dbReference type="ARBA" id="ARBA00005443"/>
    </source>
</evidence>
<feature type="compositionally biased region" description="Low complexity" evidence="11">
    <location>
        <begin position="555"/>
        <end position="566"/>
    </location>
</feature>
<evidence type="ECO:0000256" key="3">
    <source>
        <dbReference type="ARBA" id="ARBA00022927"/>
    </source>
</evidence>
<gene>
    <name evidence="13" type="ORF">OH76DRAFT_1417024</name>
</gene>
<feature type="coiled-coil region" evidence="10">
    <location>
        <begin position="131"/>
        <end position="233"/>
    </location>
</feature>
<dbReference type="InterPro" id="IPR006785">
    <property type="entry name" value="Pex14_N"/>
</dbReference>
<feature type="region of interest" description="Disordered" evidence="11">
    <location>
        <begin position="1167"/>
        <end position="1213"/>
    </location>
</feature>
<dbReference type="EMBL" id="KZ857392">
    <property type="protein sequence ID" value="RDX52075.1"/>
    <property type="molecule type" value="Genomic_DNA"/>
</dbReference>
<evidence type="ECO:0000259" key="12">
    <source>
        <dbReference type="PROSITE" id="PS50913"/>
    </source>
</evidence>
<dbReference type="Pfam" id="PF01465">
    <property type="entry name" value="GRIP"/>
    <property type="match status" value="1"/>
</dbReference>
<evidence type="ECO:0000256" key="6">
    <source>
        <dbReference type="ARBA" id="ARBA00023140"/>
    </source>
</evidence>
<dbReference type="PANTHER" id="PTHR23058">
    <property type="entry name" value="PEROXISOMAL MEMBRANE PROTEIN PEX14"/>
    <property type="match status" value="1"/>
</dbReference>
<dbReference type="AlphaFoldDB" id="A0A371DHR6"/>
<dbReference type="GO" id="GO:0005778">
    <property type="term" value="C:peroxisomal membrane"/>
    <property type="evidence" value="ECO:0007669"/>
    <property type="project" value="UniProtKB-SubCell"/>
</dbReference>
<evidence type="ECO:0000256" key="8">
    <source>
        <dbReference type="ARBA" id="ARBA00029691"/>
    </source>
</evidence>
<feature type="region of interest" description="Disordered" evidence="11">
    <location>
        <begin position="279"/>
        <end position="319"/>
    </location>
</feature>
<feature type="compositionally biased region" description="Low complexity" evidence="11">
    <location>
        <begin position="350"/>
        <end position="363"/>
    </location>
</feature>
<keyword evidence="10" id="KW-0175">Coiled coil</keyword>
<feature type="compositionally biased region" description="Basic and acidic residues" evidence="11">
    <location>
        <begin position="286"/>
        <end position="297"/>
    </location>
</feature>
<keyword evidence="4" id="KW-0811">Translocation</keyword>
<evidence type="ECO:0000256" key="2">
    <source>
        <dbReference type="ARBA" id="ARBA00022448"/>
    </source>
</evidence>
<keyword evidence="2" id="KW-0813">Transport</keyword>
<keyword evidence="5" id="KW-0472">Membrane</keyword>
<feature type="region of interest" description="Disordered" evidence="11">
    <location>
        <begin position="339"/>
        <end position="640"/>
    </location>
</feature>
<dbReference type="GO" id="GO:0016560">
    <property type="term" value="P:protein import into peroxisome matrix, docking"/>
    <property type="evidence" value="ECO:0007669"/>
    <property type="project" value="InterPro"/>
</dbReference>
<keyword evidence="3" id="KW-0653">Protein transport</keyword>
<evidence type="ECO:0000256" key="11">
    <source>
        <dbReference type="SAM" id="MobiDB-lite"/>
    </source>
</evidence>
<evidence type="ECO:0000256" key="7">
    <source>
        <dbReference type="ARBA" id="ARBA00029502"/>
    </source>
</evidence>
<feature type="coiled-coil region" evidence="10">
    <location>
        <begin position="1065"/>
        <end position="1162"/>
    </location>
</feature>
<dbReference type="Gene3D" id="1.10.10.10">
    <property type="entry name" value="Winged helix-like DNA-binding domain superfamily/Winged helix DNA-binding domain"/>
    <property type="match status" value="1"/>
</dbReference>
<evidence type="ECO:0000256" key="9">
    <source>
        <dbReference type="ARBA" id="ARBA00046271"/>
    </source>
</evidence>
<evidence type="ECO:0000313" key="13">
    <source>
        <dbReference type="EMBL" id="RDX52075.1"/>
    </source>
</evidence>
<dbReference type="Gene3D" id="1.10.220.60">
    <property type="entry name" value="GRIP domain"/>
    <property type="match status" value="1"/>
</dbReference>
<feature type="compositionally biased region" description="Polar residues" evidence="11">
    <location>
        <begin position="1173"/>
        <end position="1194"/>
    </location>
</feature>
<dbReference type="SMART" id="SM00755">
    <property type="entry name" value="Grip"/>
    <property type="match status" value="1"/>
</dbReference>
<feature type="compositionally biased region" description="Low complexity" evidence="11">
    <location>
        <begin position="766"/>
        <end position="775"/>
    </location>
</feature>
<feature type="coiled-coil region" evidence="10">
    <location>
        <begin position="913"/>
        <end position="1039"/>
    </location>
</feature>
<organism evidence="13 14">
    <name type="scientific">Lentinus brumalis</name>
    <dbReference type="NCBI Taxonomy" id="2498619"/>
    <lineage>
        <taxon>Eukaryota</taxon>
        <taxon>Fungi</taxon>
        <taxon>Dikarya</taxon>
        <taxon>Basidiomycota</taxon>
        <taxon>Agaricomycotina</taxon>
        <taxon>Agaricomycetes</taxon>
        <taxon>Polyporales</taxon>
        <taxon>Polyporaceae</taxon>
        <taxon>Lentinus</taxon>
    </lineage>
</organism>
<dbReference type="Proteomes" id="UP000256964">
    <property type="component" value="Unassembled WGS sequence"/>
</dbReference>